<feature type="domain" description="DUF5641" evidence="2">
    <location>
        <begin position="426"/>
        <end position="516"/>
    </location>
</feature>
<dbReference type="eggNOG" id="KOG0017">
    <property type="taxonomic scope" value="Eukaryota"/>
</dbReference>
<dbReference type="InParanoid" id="E3MMS6"/>
<protein>
    <recommendedName>
        <fullName evidence="2">DUF5641 domain-containing protein</fullName>
    </recommendedName>
</protein>
<feature type="compositionally biased region" description="Polar residues" evidence="1">
    <location>
        <begin position="571"/>
        <end position="583"/>
    </location>
</feature>
<evidence type="ECO:0000259" key="2">
    <source>
        <dbReference type="Pfam" id="PF18701"/>
    </source>
</evidence>
<name>E3MMS6_CAERE</name>
<organism evidence="4">
    <name type="scientific">Caenorhabditis remanei</name>
    <name type="common">Caenorhabditis vulgaris</name>
    <dbReference type="NCBI Taxonomy" id="31234"/>
    <lineage>
        <taxon>Eukaryota</taxon>
        <taxon>Metazoa</taxon>
        <taxon>Ecdysozoa</taxon>
        <taxon>Nematoda</taxon>
        <taxon>Chromadorea</taxon>
        <taxon>Rhabditida</taxon>
        <taxon>Rhabditina</taxon>
        <taxon>Rhabditomorpha</taxon>
        <taxon>Rhabditoidea</taxon>
        <taxon>Rhabditidae</taxon>
        <taxon>Peloderinae</taxon>
        <taxon>Caenorhabditis</taxon>
    </lineage>
</organism>
<proteinExistence type="predicted"/>
<dbReference type="InterPro" id="IPR040676">
    <property type="entry name" value="DUF5641"/>
</dbReference>
<dbReference type="Gene3D" id="2.40.70.10">
    <property type="entry name" value="Acid Proteases"/>
    <property type="match status" value="1"/>
</dbReference>
<gene>
    <name evidence="3" type="ORF">CRE_04075</name>
</gene>
<reference evidence="3" key="1">
    <citation type="submission" date="2007-07" db="EMBL/GenBank/DDBJ databases">
        <title>PCAP assembly of the Caenorhabditis remanei genome.</title>
        <authorList>
            <consortium name="The Caenorhabditis remanei Sequencing Consortium"/>
            <person name="Wilson R.K."/>
        </authorList>
    </citation>
    <scope>NUCLEOTIDE SEQUENCE [LARGE SCALE GENOMIC DNA]</scope>
    <source>
        <strain evidence="3">PB4641</strain>
    </source>
</reference>
<dbReference type="HOGENOM" id="CLU_467892_0_0_1"/>
<dbReference type="InterPro" id="IPR021109">
    <property type="entry name" value="Peptidase_aspartic_dom_sf"/>
</dbReference>
<accession>E3MMS6</accession>
<dbReference type="EMBL" id="DS268458">
    <property type="protein sequence ID" value="EFP05233.1"/>
    <property type="molecule type" value="Genomic_DNA"/>
</dbReference>
<evidence type="ECO:0000313" key="3">
    <source>
        <dbReference type="EMBL" id="EFP05233.1"/>
    </source>
</evidence>
<dbReference type="Proteomes" id="UP000008281">
    <property type="component" value="Unassembled WGS sequence"/>
</dbReference>
<dbReference type="PANTHER" id="PTHR47331">
    <property type="entry name" value="PHD-TYPE DOMAIN-CONTAINING PROTEIN"/>
    <property type="match status" value="1"/>
</dbReference>
<keyword evidence="4" id="KW-1185">Reference proteome</keyword>
<dbReference type="Pfam" id="PF18701">
    <property type="entry name" value="DUF5641"/>
    <property type="match status" value="1"/>
</dbReference>
<evidence type="ECO:0000256" key="1">
    <source>
        <dbReference type="SAM" id="MobiDB-lite"/>
    </source>
</evidence>
<dbReference type="AlphaFoldDB" id="E3MMS6"/>
<dbReference type="STRING" id="31234.E3MMS6"/>
<feature type="region of interest" description="Disordered" evidence="1">
    <location>
        <begin position="519"/>
        <end position="583"/>
    </location>
</feature>
<evidence type="ECO:0000313" key="4">
    <source>
        <dbReference type="Proteomes" id="UP000008281"/>
    </source>
</evidence>
<sequence>MGIGPGDDNESFQIYISRGIEEDSKLPFMTLVTPEGHNLLALADCGASTSLISTQTATKLQLRIVGQRNLRFKGLISETRDEDCKFYRLEVIDQSNNVWAATVASYSGIKIPFSAPTLSSSEYNQLDSLRFNITKIKDLQQFNGRPVDIILGNNLLGNIHQQLITLDSGRMVTRTIIGSIIYPPMVKNALFPVGGNKPIVVTDDMEHIVVHTLDTPDYDLPEDGRLEPKSNVSNQKLAKQVEQHWNLELLGIEPPEVVSSKARLNEQIVEHQKRSSVRDENNLISVQFPYNGREQYLDDNFPVAAQRLVSLTAGQTIETRMAYDTIIRKQIDSGIVEIVTPDMKPSGPVYHFPHRGVRKESSVNTKLRIVPITANKVHTADAEPVRPIDYLIPQSSMVLPESSKTISEVLESGKTEKLTRRLIESTAAVRDNLWNVFSDEYYVLLRESMPRSTAHNKSPPTPGTTVLIVTEKVARYMWPIGVIQKLISSKDGKVRAVEVKIGQKVFQKSVNHLIPLEIPAEERQDQDAPAAGTPSDLHKQITPAKAPPQRTRPYLPRRAKENKVTIGHDQQLGSPSNQPLASA</sequence>
<dbReference type="OrthoDB" id="5875692at2759"/>